<evidence type="ECO:0000313" key="5">
    <source>
        <dbReference type="Proteomes" id="UP000029628"/>
    </source>
</evidence>
<dbReference type="Proteomes" id="UP000029628">
    <property type="component" value="Unassembled WGS sequence"/>
</dbReference>
<dbReference type="GO" id="GO:0008199">
    <property type="term" value="F:ferric iron binding"/>
    <property type="evidence" value="ECO:0007669"/>
    <property type="project" value="InterPro"/>
</dbReference>
<dbReference type="InterPro" id="IPR012347">
    <property type="entry name" value="Ferritin-like"/>
</dbReference>
<dbReference type="Pfam" id="PF00210">
    <property type="entry name" value="Ferritin"/>
    <property type="match status" value="1"/>
</dbReference>
<dbReference type="PRINTS" id="PR01346">
    <property type="entry name" value="HELNAPAPROT"/>
</dbReference>
<dbReference type="EMBL" id="JRNT01000008">
    <property type="protein sequence ID" value="KGF47584.1"/>
    <property type="molecule type" value="Genomic_DNA"/>
</dbReference>
<protein>
    <submittedName>
        <fullName evidence="4">Ferritin, Dps family protein</fullName>
    </submittedName>
</protein>
<dbReference type="InterPro" id="IPR023188">
    <property type="entry name" value="DPS_DNA-bd_CS"/>
</dbReference>
<comment type="similarity">
    <text evidence="1 2">Belongs to the Dps family.</text>
</comment>
<evidence type="ECO:0000256" key="2">
    <source>
        <dbReference type="RuleBase" id="RU003875"/>
    </source>
</evidence>
<dbReference type="PANTHER" id="PTHR42932:SF1">
    <property type="entry name" value="GENERAL STRESS PROTEIN 20U"/>
    <property type="match status" value="1"/>
</dbReference>
<reference evidence="4 5" key="1">
    <citation type="submission" date="2014-07" db="EMBL/GenBank/DDBJ databases">
        <authorList>
            <person name="McCorrison J."/>
            <person name="Sanka R."/>
            <person name="Torralba M."/>
            <person name="Gillis M."/>
            <person name="Haft D.H."/>
            <person name="Methe B."/>
            <person name="Sutton G."/>
            <person name="Nelson K.E."/>
        </authorList>
    </citation>
    <scope>NUCLEOTIDE SEQUENCE [LARGE SCALE GENOMIC DNA]</scope>
    <source>
        <strain evidence="4 5">DNF00314</strain>
    </source>
</reference>
<comment type="caution">
    <text evidence="4">The sequence shown here is derived from an EMBL/GenBank/DDBJ whole genome shotgun (WGS) entry which is preliminary data.</text>
</comment>
<dbReference type="RefSeq" id="WP_038152137.1">
    <property type="nucleotide sequence ID" value="NZ_JRNT01000008.1"/>
</dbReference>
<dbReference type="eggNOG" id="COG0783">
    <property type="taxonomic scope" value="Bacteria"/>
</dbReference>
<evidence type="ECO:0000313" key="4">
    <source>
        <dbReference type="EMBL" id="KGF47584.1"/>
    </source>
</evidence>
<evidence type="ECO:0000256" key="1">
    <source>
        <dbReference type="ARBA" id="ARBA00009497"/>
    </source>
</evidence>
<dbReference type="PIRSF" id="PIRSF005900">
    <property type="entry name" value="Dps"/>
    <property type="match status" value="1"/>
</dbReference>
<name>A0A096CQG0_9FIRM</name>
<dbReference type="InterPro" id="IPR008331">
    <property type="entry name" value="Ferritin_DPS_dom"/>
</dbReference>
<proteinExistence type="inferred from homology"/>
<dbReference type="GO" id="GO:0016722">
    <property type="term" value="F:oxidoreductase activity, acting on metal ions"/>
    <property type="evidence" value="ECO:0007669"/>
    <property type="project" value="InterPro"/>
</dbReference>
<keyword evidence="5" id="KW-1185">Reference proteome</keyword>
<dbReference type="PROSITE" id="PS00818">
    <property type="entry name" value="DPS_1"/>
    <property type="match status" value="1"/>
</dbReference>
<dbReference type="SUPFAM" id="SSF47240">
    <property type="entry name" value="Ferritin-like"/>
    <property type="match status" value="1"/>
</dbReference>
<dbReference type="CDD" id="cd01043">
    <property type="entry name" value="DPS"/>
    <property type="match status" value="1"/>
</dbReference>
<dbReference type="Gene3D" id="1.20.1260.10">
    <property type="match status" value="1"/>
</dbReference>
<dbReference type="PANTHER" id="PTHR42932">
    <property type="entry name" value="GENERAL STRESS PROTEIN 20U"/>
    <property type="match status" value="1"/>
</dbReference>
<dbReference type="AlphaFoldDB" id="A0A096CQG0"/>
<evidence type="ECO:0000259" key="3">
    <source>
        <dbReference type="Pfam" id="PF00210"/>
    </source>
</evidence>
<accession>A0A096CQG0</accession>
<dbReference type="InterPro" id="IPR009078">
    <property type="entry name" value="Ferritin-like_SF"/>
</dbReference>
<sequence length="145" mass="16858">MNYQQQVNEYVANLGIWNFKLHNLHWNVKGIAFKSVHEFLESVYDEAFEYYDAVAELLKIQGVNPVVKAADYLQLASIKEIDGKDFSIEEAITILESDMKLMSNLAKQIREAADEDDNFALANMMEDHIAYYEKQLWFIRATLNK</sequence>
<dbReference type="InterPro" id="IPR002177">
    <property type="entry name" value="DPS_DNA-bd"/>
</dbReference>
<gene>
    <name evidence="4" type="ORF">HMPREF0872_04120</name>
</gene>
<feature type="domain" description="Ferritin/DPS" evidence="3">
    <location>
        <begin position="5"/>
        <end position="145"/>
    </location>
</feature>
<organism evidence="4 5">
    <name type="scientific">Veillonella montpellierensis DNF00314</name>
    <dbReference type="NCBI Taxonomy" id="1401067"/>
    <lineage>
        <taxon>Bacteria</taxon>
        <taxon>Bacillati</taxon>
        <taxon>Bacillota</taxon>
        <taxon>Negativicutes</taxon>
        <taxon>Veillonellales</taxon>
        <taxon>Veillonellaceae</taxon>
        <taxon>Veillonella</taxon>
    </lineage>
</organism>